<dbReference type="CDD" id="cd04301">
    <property type="entry name" value="NAT_SF"/>
    <property type="match status" value="1"/>
</dbReference>
<dbReference type="EMBL" id="RWBG01000005">
    <property type="protein sequence ID" value="RSK38659.1"/>
    <property type="molecule type" value="Genomic_DNA"/>
</dbReference>
<dbReference type="RefSeq" id="WP_125468503.1">
    <property type="nucleotide sequence ID" value="NZ_RWBG01000005.1"/>
</dbReference>
<dbReference type="PROSITE" id="PS51186">
    <property type="entry name" value="GNAT"/>
    <property type="match status" value="1"/>
</dbReference>
<dbReference type="PROSITE" id="PS51729">
    <property type="entry name" value="GNAT_YJDJ"/>
    <property type="match status" value="1"/>
</dbReference>
<reference evidence="3 4" key="1">
    <citation type="submission" date="2018-12" db="EMBL/GenBank/DDBJ databases">
        <title>Mangrovimonas spongiae sp. nov., a novel member of the genus Mangrovimonas isolated from marine sponge.</title>
        <authorList>
            <person name="Zhuang L."/>
            <person name="Luo L."/>
        </authorList>
    </citation>
    <scope>NUCLEOTIDE SEQUENCE [LARGE SCALE GENOMIC DNA]</scope>
    <source>
        <strain evidence="3 4">HN-E26</strain>
    </source>
</reference>
<name>A0A3R9N498_9FLAO</name>
<evidence type="ECO:0000259" key="2">
    <source>
        <dbReference type="PROSITE" id="PS51729"/>
    </source>
</evidence>
<dbReference type="PANTHER" id="PTHR31435">
    <property type="entry name" value="PROTEIN NATD1"/>
    <property type="match status" value="1"/>
</dbReference>
<accession>A0A3R9N498</accession>
<dbReference type="GO" id="GO:0016747">
    <property type="term" value="F:acyltransferase activity, transferring groups other than amino-acyl groups"/>
    <property type="evidence" value="ECO:0007669"/>
    <property type="project" value="InterPro"/>
</dbReference>
<dbReference type="OrthoDB" id="9793389at2"/>
<sequence>MEILNDNGDKKGAFYIKKDNQRIAGMTYVYAGASKIIIDHTEVDSSLKGQGVGYKLVEEAVQFARKNNLKITPLCPFAAAVFKKKAADYNDVKA</sequence>
<organism evidence="3 4">
    <name type="scientific">Mangrovimonas spongiae</name>
    <dbReference type="NCBI Taxonomy" id="2494697"/>
    <lineage>
        <taxon>Bacteria</taxon>
        <taxon>Pseudomonadati</taxon>
        <taxon>Bacteroidota</taxon>
        <taxon>Flavobacteriia</taxon>
        <taxon>Flavobacteriales</taxon>
        <taxon>Flavobacteriaceae</taxon>
        <taxon>Mangrovimonas</taxon>
    </lineage>
</organism>
<evidence type="ECO:0000313" key="4">
    <source>
        <dbReference type="Proteomes" id="UP000270620"/>
    </source>
</evidence>
<proteinExistence type="predicted"/>
<dbReference type="PANTHER" id="PTHR31435:SF10">
    <property type="entry name" value="BSR4717 PROTEIN"/>
    <property type="match status" value="1"/>
</dbReference>
<feature type="domain" description="N-acetyltransferase" evidence="2">
    <location>
        <begin position="6"/>
        <end position="94"/>
    </location>
</feature>
<gene>
    <name evidence="3" type="ORF">EJA19_11415</name>
</gene>
<evidence type="ECO:0000313" key="3">
    <source>
        <dbReference type="EMBL" id="RSK38659.1"/>
    </source>
</evidence>
<dbReference type="InterPro" id="IPR045057">
    <property type="entry name" value="Gcn5-rel_NAT"/>
</dbReference>
<dbReference type="SUPFAM" id="SSF55729">
    <property type="entry name" value="Acyl-CoA N-acyltransferases (Nat)"/>
    <property type="match status" value="1"/>
</dbReference>
<comment type="caution">
    <text evidence="3">The sequence shown here is derived from an EMBL/GenBank/DDBJ whole genome shotgun (WGS) entry which is preliminary data.</text>
</comment>
<keyword evidence="4" id="KW-1185">Reference proteome</keyword>
<protein>
    <submittedName>
        <fullName evidence="3">N-acetyltransferase</fullName>
    </submittedName>
</protein>
<feature type="domain" description="N-acetyltransferase" evidence="1">
    <location>
        <begin position="1"/>
        <end position="94"/>
    </location>
</feature>
<keyword evidence="3" id="KW-0808">Transferase</keyword>
<dbReference type="InterPro" id="IPR031165">
    <property type="entry name" value="GNAT_YJDJ"/>
</dbReference>
<dbReference type="InterPro" id="IPR000182">
    <property type="entry name" value="GNAT_dom"/>
</dbReference>
<dbReference type="AlphaFoldDB" id="A0A3R9N498"/>
<evidence type="ECO:0000259" key="1">
    <source>
        <dbReference type="PROSITE" id="PS51186"/>
    </source>
</evidence>
<dbReference type="Pfam" id="PF14542">
    <property type="entry name" value="Acetyltransf_CG"/>
    <property type="match status" value="1"/>
</dbReference>
<dbReference type="Gene3D" id="3.40.630.30">
    <property type="match status" value="1"/>
</dbReference>
<dbReference type="InterPro" id="IPR016181">
    <property type="entry name" value="Acyl_CoA_acyltransferase"/>
</dbReference>
<dbReference type="Proteomes" id="UP000270620">
    <property type="component" value="Unassembled WGS sequence"/>
</dbReference>